<name>A0ABT9GVX9_9GAMM</name>
<organism evidence="1 2">
    <name type="scientific">Alkalimonas collagenimarina</name>
    <dbReference type="NCBI Taxonomy" id="400390"/>
    <lineage>
        <taxon>Bacteria</taxon>
        <taxon>Pseudomonadati</taxon>
        <taxon>Pseudomonadota</taxon>
        <taxon>Gammaproteobacteria</taxon>
        <taxon>Alkalimonas</taxon>
    </lineage>
</organism>
<protein>
    <submittedName>
        <fullName evidence="1">DUF432 domain-containing protein</fullName>
    </submittedName>
</protein>
<sequence length="272" mass="31096">MEPTEFAPRALSTLENWWQPRDLSADQCWHLAIGPLSMYLEHTAAEWLLGHQRQTEQDEVNRTLQEPLDSWPESLTPNRYVFRQPPSECQLLPCLMDRPVVVKTRQPVFIPPGESINFYISTPVCIRLMLGNELMLLELPVLRLSDTWFGPSTQIGELCYAAKTHARHNLAELPLRPHRAVTPLKITNRSQEMLTIGKISLPVPMLSVFAREDHTLWTEAVTLEHHTDQPLAKLKIERKLPIGISTTQRISSARQRPESNTLVRAFAGIFTD</sequence>
<comment type="caution">
    <text evidence="1">The sequence shown here is derived from an EMBL/GenBank/DDBJ whole genome shotgun (WGS) entry which is preliminary data.</text>
</comment>
<proteinExistence type="predicted"/>
<evidence type="ECO:0000313" key="1">
    <source>
        <dbReference type="EMBL" id="MDP4535217.1"/>
    </source>
</evidence>
<accession>A0ABT9GVX9</accession>
<reference evidence="1 2" key="1">
    <citation type="submission" date="2023-08" db="EMBL/GenBank/DDBJ databases">
        <authorList>
            <person name="Joshi A."/>
            <person name="Thite S."/>
        </authorList>
    </citation>
    <scope>NUCLEOTIDE SEQUENCE [LARGE SCALE GENOMIC DNA]</scope>
    <source>
        <strain evidence="1 2">AC40</strain>
    </source>
</reference>
<dbReference type="InterPro" id="IPR007366">
    <property type="entry name" value="DUF432"/>
</dbReference>
<dbReference type="EMBL" id="JAUZVZ010000003">
    <property type="protein sequence ID" value="MDP4535217.1"/>
    <property type="molecule type" value="Genomic_DNA"/>
</dbReference>
<dbReference type="RefSeq" id="WP_305892478.1">
    <property type="nucleotide sequence ID" value="NZ_JAUZVZ010000003.1"/>
</dbReference>
<dbReference type="Proteomes" id="UP001231616">
    <property type="component" value="Unassembled WGS sequence"/>
</dbReference>
<evidence type="ECO:0000313" key="2">
    <source>
        <dbReference type="Proteomes" id="UP001231616"/>
    </source>
</evidence>
<gene>
    <name evidence="1" type="ORF">Q3O60_03315</name>
</gene>
<dbReference type="Pfam" id="PF04254">
    <property type="entry name" value="DUF432"/>
    <property type="match status" value="1"/>
</dbReference>
<keyword evidence="2" id="KW-1185">Reference proteome</keyword>